<dbReference type="PANTHER" id="PTHR42877">
    <property type="entry name" value="L-ORNITHINE N(5)-MONOOXYGENASE-RELATED"/>
    <property type="match status" value="1"/>
</dbReference>
<gene>
    <name evidence="5" type="ORF">EP51_00640</name>
</gene>
<dbReference type="GO" id="GO:0050660">
    <property type="term" value="F:flavin adenine dinucleotide binding"/>
    <property type="evidence" value="ECO:0007669"/>
    <property type="project" value="InterPro"/>
</dbReference>
<name>A0A076EDQ5_RHOOP</name>
<organism evidence="5 6">
    <name type="scientific">Rhodococcus opacus</name>
    <name type="common">Nocardia opaca</name>
    <dbReference type="NCBI Taxonomy" id="37919"/>
    <lineage>
        <taxon>Bacteria</taxon>
        <taxon>Bacillati</taxon>
        <taxon>Actinomycetota</taxon>
        <taxon>Actinomycetes</taxon>
        <taxon>Mycobacteriales</taxon>
        <taxon>Nocardiaceae</taxon>
        <taxon>Rhodococcus</taxon>
    </lineage>
</organism>
<evidence type="ECO:0000256" key="1">
    <source>
        <dbReference type="ARBA" id="ARBA00010139"/>
    </source>
</evidence>
<evidence type="ECO:0000256" key="3">
    <source>
        <dbReference type="ARBA" id="ARBA00022827"/>
    </source>
</evidence>
<evidence type="ECO:0000256" key="4">
    <source>
        <dbReference type="ARBA" id="ARBA00023002"/>
    </source>
</evidence>
<proteinExistence type="inferred from homology"/>
<dbReference type="EMBL" id="CP008947">
    <property type="protein sequence ID" value="AII03242.1"/>
    <property type="molecule type" value="Genomic_DNA"/>
</dbReference>
<dbReference type="Proteomes" id="UP000028488">
    <property type="component" value="Chromosome"/>
</dbReference>
<reference evidence="5 6" key="1">
    <citation type="submission" date="2014-07" db="EMBL/GenBank/DDBJ databases">
        <title>Genome Sequence of Rhodococcus opacus Strain R7, a Biodegrader of Mono- and Polycyclic Aromatic Hydrocarbons.</title>
        <authorList>
            <person name="Di Gennaro P."/>
            <person name="Zampolli J."/>
            <person name="Presti I."/>
            <person name="Cappelletti M."/>
            <person name="D'Ursi P."/>
            <person name="Orro A."/>
            <person name="Mezzelani A."/>
            <person name="Milanesi L."/>
        </authorList>
    </citation>
    <scope>NUCLEOTIDE SEQUENCE [LARGE SCALE GENOMIC DNA]</scope>
    <source>
        <strain evidence="5 6">R7</strain>
    </source>
</reference>
<keyword evidence="2" id="KW-0285">Flavoprotein</keyword>
<dbReference type="PANTHER" id="PTHR42877:SF4">
    <property type="entry name" value="FAD_NAD(P)-BINDING DOMAIN-CONTAINING PROTEIN-RELATED"/>
    <property type="match status" value="1"/>
</dbReference>
<dbReference type="InterPro" id="IPR051209">
    <property type="entry name" value="FAD-bind_Monooxygenase_sf"/>
</dbReference>
<dbReference type="Pfam" id="PF00743">
    <property type="entry name" value="FMO-like"/>
    <property type="match status" value="1"/>
</dbReference>
<protein>
    <submittedName>
        <fullName evidence="5">Monooxygenase</fullName>
    </submittedName>
</protein>
<dbReference type="eggNOG" id="COG2072">
    <property type="taxonomic scope" value="Bacteria"/>
</dbReference>
<comment type="similarity">
    <text evidence="1">Belongs to the FAD-binding monooxygenase family.</text>
</comment>
<evidence type="ECO:0000256" key="2">
    <source>
        <dbReference type="ARBA" id="ARBA00022630"/>
    </source>
</evidence>
<dbReference type="SUPFAM" id="SSF51905">
    <property type="entry name" value="FAD/NAD(P)-binding domain"/>
    <property type="match status" value="2"/>
</dbReference>
<accession>A0A076EDQ5</accession>
<keyword evidence="5" id="KW-0503">Monooxygenase</keyword>
<dbReference type="Gene3D" id="3.50.50.60">
    <property type="entry name" value="FAD/NAD(P)-binding domain"/>
    <property type="match status" value="2"/>
</dbReference>
<dbReference type="InterPro" id="IPR020946">
    <property type="entry name" value="Flavin_mOase-like"/>
</dbReference>
<dbReference type="AlphaFoldDB" id="A0A076EDQ5"/>
<evidence type="ECO:0000313" key="5">
    <source>
        <dbReference type="EMBL" id="AII03242.1"/>
    </source>
</evidence>
<sequence length="664" mass="73912">MNTMYGHYMQQTTTPGSAPDSFTDQDLRDALAVANLPTLLAALAHLTGEDRWIEGPFVPTPPPDLGDHDSGGFSEDVQDRIRLEAFEVLRRFRDGELEPASKPEPARLVRILSVSLGEQLPHDYGNLLGEELGIYDRASVPAATFEGEAPLRVAIIGAGLSGLCLAIRLEQAKIPYVIIEKNDDVGGTWHENVYPGCGVDTPSNLYSLSFALNPDWTRFFAGRDELAEYWRSLADRWNVRPNILFSTEAVSADYDEDQALWKIVTRGADGREGELEAGILVSAVGLLNRPSVPTIAGLDTFEGPCLHTARWDRDVDLAGKRVVVIGTGASAMQFVPAAAGVASNVRVFQRSPQWAMPHPNYRRDIPEGVALLNRHVPHYQGWYRLRLFWRMGDKLHGLLQIDPEYPHADRAINRSNDKLRKILTAHIESELDGRPDLLEKSLPSYPPYGKRLLIDNGWFRTIRRDDVDLVTENIETVTPRGVRTVDGTEYEADIIVLATGFDAVQVLGSVDIRGRGGRSLHECWGHDDGRAYLGITVPGFPNFFCLYGPNTNTGHGGTVVAGTEIQVQYVTSVLAEMIDEGLASVEVRQDIFDKYDDELGEALSRTIWTHPGMTTYYRNSRGRVVTNSPWQYIDYWRRTHQPDMNDFDVESALSPAARMDGRSA</sequence>
<evidence type="ECO:0000313" key="6">
    <source>
        <dbReference type="Proteomes" id="UP000028488"/>
    </source>
</evidence>
<dbReference type="GO" id="GO:0004499">
    <property type="term" value="F:N,N-dimethylaniline monooxygenase activity"/>
    <property type="evidence" value="ECO:0007669"/>
    <property type="project" value="InterPro"/>
</dbReference>
<keyword evidence="4" id="KW-0560">Oxidoreductase</keyword>
<dbReference type="InterPro" id="IPR036188">
    <property type="entry name" value="FAD/NAD-bd_sf"/>
</dbReference>
<keyword evidence="3" id="KW-0274">FAD</keyword>
<dbReference type="GO" id="GO:0050661">
    <property type="term" value="F:NADP binding"/>
    <property type="evidence" value="ECO:0007669"/>
    <property type="project" value="InterPro"/>
</dbReference>